<dbReference type="EMBL" id="SRMA01026947">
    <property type="protein sequence ID" value="TRY65117.1"/>
    <property type="molecule type" value="Genomic_DNA"/>
</dbReference>
<keyword evidence="2" id="KW-1185">Reference proteome</keyword>
<reference evidence="1 2" key="1">
    <citation type="journal article" date="2019" name="Sci. Data">
        <title>Hybrid genome assembly and annotation of Danionella translucida.</title>
        <authorList>
            <person name="Kadobianskyi M."/>
            <person name="Schulze L."/>
            <person name="Schuelke M."/>
            <person name="Judkewitz B."/>
        </authorList>
    </citation>
    <scope>NUCLEOTIDE SEQUENCE [LARGE SCALE GENOMIC DNA]</scope>
    <source>
        <strain evidence="1 2">Bolton</strain>
    </source>
</reference>
<organism evidence="1 2">
    <name type="scientific">Danionella cerebrum</name>
    <dbReference type="NCBI Taxonomy" id="2873325"/>
    <lineage>
        <taxon>Eukaryota</taxon>
        <taxon>Metazoa</taxon>
        <taxon>Chordata</taxon>
        <taxon>Craniata</taxon>
        <taxon>Vertebrata</taxon>
        <taxon>Euteleostomi</taxon>
        <taxon>Actinopterygii</taxon>
        <taxon>Neopterygii</taxon>
        <taxon>Teleostei</taxon>
        <taxon>Ostariophysi</taxon>
        <taxon>Cypriniformes</taxon>
        <taxon>Danionidae</taxon>
        <taxon>Danioninae</taxon>
        <taxon>Danionella</taxon>
    </lineage>
</organism>
<feature type="non-terminal residue" evidence="1">
    <location>
        <position position="1"/>
    </location>
</feature>
<proteinExistence type="predicted"/>
<evidence type="ECO:0000313" key="1">
    <source>
        <dbReference type="EMBL" id="TRY65117.1"/>
    </source>
</evidence>
<comment type="caution">
    <text evidence="1">The sequence shown here is derived from an EMBL/GenBank/DDBJ whole genome shotgun (WGS) entry which is preliminary data.</text>
</comment>
<sequence>QICLHDGSSGMELAKQGDVTAIHIEGLLSKNDSTTEHSSKGLALVCGPVLYHFDSCQVDVNTGTVDYLSVSLWEAPVVSF</sequence>
<evidence type="ECO:0000313" key="2">
    <source>
        <dbReference type="Proteomes" id="UP000316079"/>
    </source>
</evidence>
<gene>
    <name evidence="1" type="ORF">DNTS_009672</name>
</gene>
<dbReference type="AlphaFoldDB" id="A0A553NI50"/>
<protein>
    <submittedName>
        <fullName evidence="1">Uncharacterized protein</fullName>
    </submittedName>
</protein>
<accession>A0A553NI50</accession>
<dbReference type="Proteomes" id="UP000316079">
    <property type="component" value="Unassembled WGS sequence"/>
</dbReference>
<name>A0A553NI50_9TELE</name>